<comment type="caution">
    <text evidence="2">The sequence shown here is derived from an EMBL/GenBank/DDBJ whole genome shotgun (WGS) entry which is preliminary data.</text>
</comment>
<organism evidence="2 3">
    <name type="scientific">Agrocybe pediades</name>
    <dbReference type="NCBI Taxonomy" id="84607"/>
    <lineage>
        <taxon>Eukaryota</taxon>
        <taxon>Fungi</taxon>
        <taxon>Dikarya</taxon>
        <taxon>Basidiomycota</taxon>
        <taxon>Agaricomycotina</taxon>
        <taxon>Agaricomycetes</taxon>
        <taxon>Agaricomycetidae</taxon>
        <taxon>Agaricales</taxon>
        <taxon>Agaricineae</taxon>
        <taxon>Strophariaceae</taxon>
        <taxon>Agrocybe</taxon>
    </lineage>
</organism>
<dbReference type="Proteomes" id="UP000521872">
    <property type="component" value="Unassembled WGS sequence"/>
</dbReference>
<evidence type="ECO:0000313" key="2">
    <source>
        <dbReference type="EMBL" id="KAF4622416.1"/>
    </source>
</evidence>
<accession>A0A8H4R571</accession>
<sequence length="247" mass="27827">MAWCITPHPETLNPVVQEFEQGFRRSCRDEHPFAPRIRFEDGLFDKKYCEARYQMLGADQGTRHAPPQLAKDIDSLMVSLSEHKVYEIQKGRTLDNDDPPVKDILSVGFDNLTVGTKSPLAEYNEAFQRLQRRRRMKPVNPTKDTVSNEDLGPSQAEQPDRLTNDQGRTQATEGGEVNLAVGEADDPDIEVAEPPPSELELIMEDLEQGKVDIIFPVMGEEDVALDMDTVDLDSESDDEGMYTSDEE</sequence>
<dbReference type="AlphaFoldDB" id="A0A8H4R571"/>
<gene>
    <name evidence="2" type="ORF">D9613_009125</name>
</gene>
<protein>
    <submittedName>
        <fullName evidence="2">Uncharacterized protein</fullName>
    </submittedName>
</protein>
<dbReference type="EMBL" id="JAACJL010000002">
    <property type="protein sequence ID" value="KAF4622416.1"/>
    <property type="molecule type" value="Genomic_DNA"/>
</dbReference>
<reference evidence="2 3" key="1">
    <citation type="submission" date="2019-12" db="EMBL/GenBank/DDBJ databases">
        <authorList>
            <person name="Floudas D."/>
            <person name="Bentzer J."/>
            <person name="Ahren D."/>
            <person name="Johansson T."/>
            <person name="Persson P."/>
            <person name="Tunlid A."/>
        </authorList>
    </citation>
    <scope>NUCLEOTIDE SEQUENCE [LARGE SCALE GENOMIC DNA]</scope>
    <source>
        <strain evidence="2 3">CBS 102.39</strain>
    </source>
</reference>
<proteinExistence type="predicted"/>
<feature type="region of interest" description="Disordered" evidence="1">
    <location>
        <begin position="129"/>
        <end position="182"/>
    </location>
</feature>
<keyword evidence="3" id="KW-1185">Reference proteome</keyword>
<name>A0A8H4R571_9AGAR</name>
<evidence type="ECO:0000256" key="1">
    <source>
        <dbReference type="SAM" id="MobiDB-lite"/>
    </source>
</evidence>
<evidence type="ECO:0000313" key="3">
    <source>
        <dbReference type="Proteomes" id="UP000521872"/>
    </source>
</evidence>